<dbReference type="PANTHER" id="PTHR13554">
    <property type="entry name" value="26S PROTEASOME NON-ATPASE REGULATORY SUBUNIT 5-RELATED"/>
    <property type="match status" value="1"/>
</dbReference>
<dbReference type="GO" id="GO:0043248">
    <property type="term" value="P:proteasome assembly"/>
    <property type="evidence" value="ECO:0007669"/>
    <property type="project" value="InterPro"/>
</dbReference>
<accession>A0A3M7QVU5</accession>
<comment type="caution">
    <text evidence="3">The sequence shown here is derived from an EMBL/GenBank/DDBJ whole genome shotgun (WGS) entry which is preliminary data.</text>
</comment>
<dbReference type="GO" id="GO:0005829">
    <property type="term" value="C:cytosol"/>
    <property type="evidence" value="ECO:0007669"/>
    <property type="project" value="TreeGrafter"/>
</dbReference>
<proteinExistence type="inferred from homology"/>
<evidence type="ECO:0000256" key="2">
    <source>
        <dbReference type="ARBA" id="ARBA00014933"/>
    </source>
</evidence>
<dbReference type="GO" id="GO:0000502">
    <property type="term" value="C:proteasome complex"/>
    <property type="evidence" value="ECO:0007669"/>
    <property type="project" value="UniProtKB-KW"/>
</dbReference>
<dbReference type="SUPFAM" id="SSF48371">
    <property type="entry name" value="ARM repeat"/>
    <property type="match status" value="1"/>
</dbReference>
<dbReference type="Pfam" id="PF10508">
    <property type="entry name" value="Proteasom_PSMB"/>
    <property type="match status" value="1"/>
</dbReference>
<dbReference type="EMBL" id="REGN01004939">
    <property type="protein sequence ID" value="RNA15472.1"/>
    <property type="molecule type" value="Genomic_DNA"/>
</dbReference>
<keyword evidence="3" id="KW-0647">Proteasome</keyword>
<dbReference type="Proteomes" id="UP000276133">
    <property type="component" value="Unassembled WGS sequence"/>
</dbReference>
<evidence type="ECO:0000313" key="3">
    <source>
        <dbReference type="EMBL" id="RNA15472.1"/>
    </source>
</evidence>
<dbReference type="InterPro" id="IPR019538">
    <property type="entry name" value="PSMD5"/>
</dbReference>
<gene>
    <name evidence="3" type="ORF">BpHYR1_024400</name>
</gene>
<dbReference type="STRING" id="10195.A0A3M7QVU5"/>
<dbReference type="OrthoDB" id="10250600at2759"/>
<comment type="similarity">
    <text evidence="1">Belongs to the proteasome subunit S5B/HSM3 family.</text>
</comment>
<dbReference type="Gene3D" id="1.25.10.10">
    <property type="entry name" value="Leucine-rich Repeat Variant"/>
    <property type="match status" value="1"/>
</dbReference>
<sequence length="587" mass="68304">MTCQESAKLVELFDSIISASSFKQKSEILSHAKHFIFNQMTNEEIREFFVKNAINFQTLFSLDIWTKNLEDSGGIVDYPEAYDIIERIFHTFKSLNDLVNSFYDQVVFILTQNVDEKVKHVCVKCFLEFTKQLDSTNIGTDFQSREDLVSKLKNLLVIFVQQIPNTAPSYSNILSDFVCFLTVRLNKIEAKFQEDQRKVHVFTCSVFDDNQDLLNLLSKISSQNSILSFRVMEMFIRLGSISDNHLMSISEQKYHLSKQINHFLNDPSDLLSQLNCIELLGDLVVPAHGYHYVLKCGYLKNLISYLDASPESDKAILLPSIVKLFAHVTKERPQETKEHFAKFYTYLFQIAMDENLIKNSENISFAIETFCYLFESNLVKKFIVENYKMVFLRLLERFVWITKNCINEKIKTNALRCLCELFSPDPSLLDCDDADIKWKNSHWITSEWIHMSKEIYEHVTLIISHENFFNICLCYAKEPFAENRKSAHLYFKALSQTEWGLRLLFTPNKFNCDETFLDAYLLNRSIELDKPSLESKLEMIKLMVVNFESNPTLVNIIGNVTFEKLKHYVNEGAFWVKGESSVAFESV</sequence>
<protein>
    <recommendedName>
        <fullName evidence="2">26S proteasome non-ATPase regulatory subunit 5</fullName>
    </recommendedName>
</protein>
<name>A0A3M7QVU5_BRAPC</name>
<organism evidence="3 4">
    <name type="scientific">Brachionus plicatilis</name>
    <name type="common">Marine rotifer</name>
    <name type="synonym">Brachionus muelleri</name>
    <dbReference type="NCBI Taxonomy" id="10195"/>
    <lineage>
        <taxon>Eukaryota</taxon>
        <taxon>Metazoa</taxon>
        <taxon>Spiralia</taxon>
        <taxon>Gnathifera</taxon>
        <taxon>Rotifera</taxon>
        <taxon>Eurotatoria</taxon>
        <taxon>Monogononta</taxon>
        <taxon>Pseudotrocha</taxon>
        <taxon>Ploima</taxon>
        <taxon>Brachionidae</taxon>
        <taxon>Brachionus</taxon>
    </lineage>
</organism>
<reference evidence="3 4" key="1">
    <citation type="journal article" date="2018" name="Sci. Rep.">
        <title>Genomic signatures of local adaptation to the degree of environmental predictability in rotifers.</title>
        <authorList>
            <person name="Franch-Gras L."/>
            <person name="Hahn C."/>
            <person name="Garcia-Roger E.M."/>
            <person name="Carmona M.J."/>
            <person name="Serra M."/>
            <person name="Gomez A."/>
        </authorList>
    </citation>
    <scope>NUCLEOTIDE SEQUENCE [LARGE SCALE GENOMIC DNA]</scope>
    <source>
        <strain evidence="3">HYR1</strain>
    </source>
</reference>
<evidence type="ECO:0000313" key="4">
    <source>
        <dbReference type="Proteomes" id="UP000276133"/>
    </source>
</evidence>
<keyword evidence="4" id="KW-1185">Reference proteome</keyword>
<dbReference type="InterPro" id="IPR011989">
    <property type="entry name" value="ARM-like"/>
</dbReference>
<dbReference type="AlphaFoldDB" id="A0A3M7QVU5"/>
<evidence type="ECO:0000256" key="1">
    <source>
        <dbReference type="ARBA" id="ARBA00006823"/>
    </source>
</evidence>
<dbReference type="InterPro" id="IPR016024">
    <property type="entry name" value="ARM-type_fold"/>
</dbReference>
<dbReference type="PANTHER" id="PTHR13554:SF10">
    <property type="entry name" value="26S PROTEASOME NON-ATPASE REGULATORY SUBUNIT 5"/>
    <property type="match status" value="1"/>
</dbReference>